<evidence type="ECO:0000256" key="6">
    <source>
        <dbReference type="RuleBase" id="RU003737"/>
    </source>
</evidence>
<dbReference type="InterPro" id="IPR000183">
    <property type="entry name" value="Orn/DAP/Arg_de-COase"/>
</dbReference>
<protein>
    <submittedName>
        <fullName evidence="10">Diaminopimelate decarboxylase</fullName>
    </submittedName>
</protein>
<feature type="domain" description="Orn/DAP/Arg decarboxylase 2 N-terminal" evidence="9">
    <location>
        <begin position="46"/>
        <end position="293"/>
    </location>
</feature>
<dbReference type="PRINTS" id="PR01179">
    <property type="entry name" value="ODADCRBXLASE"/>
</dbReference>
<evidence type="ECO:0000259" key="8">
    <source>
        <dbReference type="Pfam" id="PF00278"/>
    </source>
</evidence>
<dbReference type="Pfam" id="PF00278">
    <property type="entry name" value="Orn_DAP_Arg_deC"/>
    <property type="match status" value="1"/>
</dbReference>
<dbReference type="PROSITE" id="PS00879">
    <property type="entry name" value="ODR_DC_2_2"/>
    <property type="match status" value="1"/>
</dbReference>
<reference evidence="10 11" key="1">
    <citation type="journal article" date="2016" name="Nat. Commun.">
        <title>Thousands of microbial genomes shed light on interconnected biogeochemical processes in an aquifer system.</title>
        <authorList>
            <person name="Anantharaman K."/>
            <person name="Brown C.T."/>
            <person name="Hug L.A."/>
            <person name="Sharon I."/>
            <person name="Castelle C.J."/>
            <person name="Probst A.J."/>
            <person name="Thomas B.C."/>
            <person name="Singh A."/>
            <person name="Wilkins M.J."/>
            <person name="Karaoz U."/>
            <person name="Brodie E.L."/>
            <person name="Williams K.H."/>
            <person name="Hubbard S.S."/>
            <person name="Banfield J.F."/>
        </authorList>
    </citation>
    <scope>NUCLEOTIDE SEQUENCE [LARGE SCALE GENOMIC DNA]</scope>
</reference>
<evidence type="ECO:0000256" key="3">
    <source>
        <dbReference type="ARBA" id="ARBA00022898"/>
    </source>
</evidence>
<dbReference type="InterPro" id="IPR022657">
    <property type="entry name" value="De-COase2_CS"/>
</dbReference>
<dbReference type="SUPFAM" id="SSF50621">
    <property type="entry name" value="Alanine racemase C-terminal domain-like"/>
    <property type="match status" value="1"/>
</dbReference>
<comment type="caution">
    <text evidence="10">The sequence shown here is derived from an EMBL/GenBank/DDBJ whole genome shotgun (WGS) entry which is preliminary data.</text>
</comment>
<dbReference type="Gene3D" id="3.20.20.10">
    <property type="entry name" value="Alanine racemase"/>
    <property type="match status" value="1"/>
</dbReference>
<keyword evidence="4" id="KW-0456">Lyase</keyword>
<sequence length="434" mass="48858">MSGERIVRPATPEETAKETSLPFSREQIETIAQEYPTPFYIYDEGAIRQNARNFLETFSWAPEFRNFFAVKALPNPHILSILKDEGFGADCSSMVELEMARRVGLSGEEIMFTSNNTPADQFALAKKLGAIINLDDITHLDFLEKQVGIPSTLSFRYNPGPLREGNAIIGKPEEAKYGLTRTQLFEGYMRAKEKEVQRFGLHTMIVSNERNPEYFAETARMLFELVGELDDKVGVRIAFINLGGGVGVPHRPEHEPVDVKQISTQVQKDYQTMIVAKGLDPLQITMECGRYITGPYGYFIARVRHITEKYRDYVGVDGSITSLPRIAMYGAYHHLTVLGKEGASREMVYDVTGSLCENNDKFVTQRELPKIDPNDLVVVHEGGAHAIAMANEYNGQLLPKELLLKPDGSVLQIRRERTMDDYFSIIVNFPGFGK</sequence>
<dbReference type="GO" id="GO:0009089">
    <property type="term" value="P:lysine biosynthetic process via diaminopimelate"/>
    <property type="evidence" value="ECO:0007669"/>
    <property type="project" value="InterPro"/>
</dbReference>
<dbReference type="InterPro" id="IPR022653">
    <property type="entry name" value="De-COase2_pyr-phos_BS"/>
</dbReference>
<dbReference type="InterPro" id="IPR029066">
    <property type="entry name" value="PLP-binding_barrel"/>
</dbReference>
<gene>
    <name evidence="10" type="ORF">A2696_02015</name>
</gene>
<evidence type="ECO:0000256" key="5">
    <source>
        <dbReference type="PIRSR" id="PIRSR600183-50"/>
    </source>
</evidence>
<dbReference type="Gene3D" id="2.40.37.10">
    <property type="entry name" value="Lyase, Ornithine Decarboxylase, Chain A, domain 1"/>
    <property type="match status" value="1"/>
</dbReference>
<dbReference type="CDD" id="cd06828">
    <property type="entry name" value="PLPDE_III_DapDC"/>
    <property type="match status" value="1"/>
</dbReference>
<feature type="modified residue" description="N6-(pyridoxal phosphate)lysine" evidence="5">
    <location>
        <position position="71"/>
    </location>
</feature>
<accession>A0A1F5FY10</accession>
<feature type="domain" description="Orn/DAP/Arg decarboxylase 2 C-terminal" evidence="8">
    <location>
        <begin position="39"/>
        <end position="383"/>
    </location>
</feature>
<evidence type="ECO:0000313" key="10">
    <source>
        <dbReference type="EMBL" id="OGD84506.1"/>
    </source>
</evidence>
<proteinExistence type="inferred from homology"/>
<dbReference type="InterPro" id="IPR009006">
    <property type="entry name" value="Ala_racemase/Decarboxylase_C"/>
</dbReference>
<evidence type="ECO:0000256" key="1">
    <source>
        <dbReference type="ARBA" id="ARBA00001933"/>
    </source>
</evidence>
<comment type="similarity">
    <text evidence="6">Belongs to the Orn/Lys/Arg decarboxylase class-II family.</text>
</comment>
<feature type="region of interest" description="Disordered" evidence="7">
    <location>
        <begin position="1"/>
        <end position="22"/>
    </location>
</feature>
<comment type="cofactor">
    <cofactor evidence="1 5">
        <name>pyridoxal 5'-phosphate</name>
        <dbReference type="ChEBI" id="CHEBI:597326"/>
    </cofactor>
</comment>
<evidence type="ECO:0000256" key="7">
    <source>
        <dbReference type="SAM" id="MobiDB-lite"/>
    </source>
</evidence>
<keyword evidence="2" id="KW-0210">Decarboxylase</keyword>
<keyword evidence="3 5" id="KW-0663">Pyridoxal phosphate</keyword>
<evidence type="ECO:0000256" key="4">
    <source>
        <dbReference type="ARBA" id="ARBA00023239"/>
    </source>
</evidence>
<evidence type="ECO:0000256" key="2">
    <source>
        <dbReference type="ARBA" id="ARBA00022793"/>
    </source>
</evidence>
<organism evidence="10 11">
    <name type="scientific">Candidatus Curtissbacteria bacterium RIFCSPHIGHO2_01_FULL_41_13</name>
    <dbReference type="NCBI Taxonomy" id="1797745"/>
    <lineage>
        <taxon>Bacteria</taxon>
        <taxon>Candidatus Curtissiibacteriota</taxon>
    </lineage>
</organism>
<name>A0A1F5FY10_9BACT</name>
<dbReference type="InterPro" id="IPR022643">
    <property type="entry name" value="De-COase2_C"/>
</dbReference>
<evidence type="ECO:0000313" key="11">
    <source>
        <dbReference type="Proteomes" id="UP000177069"/>
    </source>
</evidence>
<dbReference type="PRINTS" id="PR01181">
    <property type="entry name" value="DAPDCRBXLASE"/>
</dbReference>
<dbReference type="PANTHER" id="PTHR43727">
    <property type="entry name" value="DIAMINOPIMELATE DECARBOXYLASE"/>
    <property type="match status" value="1"/>
</dbReference>
<dbReference type="Pfam" id="PF02784">
    <property type="entry name" value="Orn_Arg_deC_N"/>
    <property type="match status" value="1"/>
</dbReference>
<dbReference type="AlphaFoldDB" id="A0A1F5FY10"/>
<dbReference type="PROSITE" id="PS00878">
    <property type="entry name" value="ODR_DC_2_1"/>
    <property type="match status" value="1"/>
</dbReference>
<dbReference type="SUPFAM" id="SSF51419">
    <property type="entry name" value="PLP-binding barrel"/>
    <property type="match status" value="1"/>
</dbReference>
<dbReference type="FunFam" id="3.20.20.10:FF:000003">
    <property type="entry name" value="Diaminopimelate decarboxylase"/>
    <property type="match status" value="1"/>
</dbReference>
<dbReference type="PANTHER" id="PTHR43727:SF2">
    <property type="entry name" value="GROUP IV DECARBOXYLASE"/>
    <property type="match status" value="1"/>
</dbReference>
<feature type="active site" description="Proton donor" evidence="5">
    <location>
        <position position="356"/>
    </location>
</feature>
<evidence type="ECO:0000259" key="9">
    <source>
        <dbReference type="Pfam" id="PF02784"/>
    </source>
</evidence>
<dbReference type="GO" id="GO:0008836">
    <property type="term" value="F:diaminopimelate decarboxylase activity"/>
    <property type="evidence" value="ECO:0007669"/>
    <property type="project" value="InterPro"/>
</dbReference>
<dbReference type="InterPro" id="IPR022644">
    <property type="entry name" value="De-COase2_N"/>
</dbReference>
<dbReference type="Proteomes" id="UP000177069">
    <property type="component" value="Unassembled WGS sequence"/>
</dbReference>
<dbReference type="EMBL" id="MFBA01000058">
    <property type="protein sequence ID" value="OGD84506.1"/>
    <property type="molecule type" value="Genomic_DNA"/>
</dbReference>
<dbReference type="InterPro" id="IPR002986">
    <property type="entry name" value="DAP_deCOOHase_LysA"/>
</dbReference>